<accession>A0A6F8V6C6</accession>
<keyword evidence="3" id="KW-0808">Transferase</keyword>
<protein>
    <submittedName>
        <fullName evidence="3">Sulfurtransferase</fullName>
    </submittedName>
</protein>
<dbReference type="EMBL" id="AP022853">
    <property type="protein sequence ID" value="BCB25383.1"/>
    <property type="molecule type" value="Genomic_DNA"/>
</dbReference>
<dbReference type="AlphaFoldDB" id="A0A6F8V6C6"/>
<dbReference type="KEGG" id="slac:SKTS_02690"/>
<dbReference type="Pfam" id="PF11127">
    <property type="entry name" value="YgaP-like_TM"/>
    <property type="match status" value="1"/>
</dbReference>
<dbReference type="RefSeq" id="WP_173059253.1">
    <property type="nucleotide sequence ID" value="NZ_AP022853.1"/>
</dbReference>
<keyword evidence="4" id="KW-1185">Reference proteome</keyword>
<evidence type="ECO:0000313" key="4">
    <source>
        <dbReference type="Proteomes" id="UP000502260"/>
    </source>
</evidence>
<proteinExistence type="predicted"/>
<keyword evidence="1" id="KW-0812">Transmembrane</keyword>
<dbReference type="Gene3D" id="6.10.140.1340">
    <property type="match status" value="1"/>
</dbReference>
<feature type="transmembrane region" description="Helical" evidence="1">
    <location>
        <begin position="35"/>
        <end position="56"/>
    </location>
</feature>
<organism evidence="3 4">
    <name type="scientific">Sulfurimicrobium lacus</name>
    <dbReference type="NCBI Taxonomy" id="2715678"/>
    <lineage>
        <taxon>Bacteria</taxon>
        <taxon>Pseudomonadati</taxon>
        <taxon>Pseudomonadota</taxon>
        <taxon>Betaproteobacteria</taxon>
        <taxon>Nitrosomonadales</taxon>
        <taxon>Sulfuricellaceae</taxon>
        <taxon>Sulfurimicrobium</taxon>
    </lineage>
</organism>
<reference evidence="4" key="1">
    <citation type="submission" date="2020-03" db="EMBL/GenBank/DDBJ databases">
        <title>Complete genome sequence of sulfur-oxidizing bacterium skT11.</title>
        <authorList>
            <person name="Kanda M."/>
            <person name="Kojima H."/>
            <person name="Fukui M."/>
        </authorList>
    </citation>
    <scope>NUCLEOTIDE SEQUENCE [LARGE SCALE GENOMIC DNA]</scope>
    <source>
        <strain evidence="4">skT11</strain>
    </source>
</reference>
<feature type="domain" description="Inner membrane protein YgaP-like transmembrane" evidence="2">
    <location>
        <begin position="2"/>
        <end position="61"/>
    </location>
</feature>
<evidence type="ECO:0000256" key="1">
    <source>
        <dbReference type="SAM" id="Phobius"/>
    </source>
</evidence>
<gene>
    <name evidence="3" type="ORF">SKTS_02690</name>
</gene>
<dbReference type="InterPro" id="IPR021309">
    <property type="entry name" value="YgaP-like_TM"/>
</dbReference>
<evidence type="ECO:0000313" key="3">
    <source>
        <dbReference type="EMBL" id="BCB25383.1"/>
    </source>
</evidence>
<evidence type="ECO:0000259" key="2">
    <source>
        <dbReference type="Pfam" id="PF11127"/>
    </source>
</evidence>
<keyword evidence="1" id="KW-1133">Transmembrane helix</keyword>
<sequence length="69" mass="7811">MTVNRMVRIIAGFFVLLSLSLGVQASPVFHNVNWLWFTAFVGFNLFQSGFTSFCPMDTILKKLGFKESC</sequence>
<keyword evidence="1" id="KW-0472">Membrane</keyword>
<dbReference type="GO" id="GO:0016740">
    <property type="term" value="F:transferase activity"/>
    <property type="evidence" value="ECO:0007669"/>
    <property type="project" value="UniProtKB-KW"/>
</dbReference>
<dbReference type="Proteomes" id="UP000502260">
    <property type="component" value="Chromosome"/>
</dbReference>
<name>A0A6F8V6C6_9PROT</name>